<dbReference type="Gene3D" id="3.40.50.720">
    <property type="entry name" value="NAD(P)-binding Rossmann-like Domain"/>
    <property type="match status" value="2"/>
</dbReference>
<dbReference type="Pfam" id="PF08242">
    <property type="entry name" value="Methyltransf_12"/>
    <property type="match status" value="1"/>
</dbReference>
<evidence type="ECO:0000256" key="7">
    <source>
        <dbReference type="ARBA" id="ARBA00023315"/>
    </source>
</evidence>
<gene>
    <name evidence="14" type="primary">20350881</name>
    <name evidence="13" type="ORF">GGTG_10423</name>
</gene>
<dbReference type="SMART" id="SM00826">
    <property type="entry name" value="PKS_DH"/>
    <property type="match status" value="1"/>
</dbReference>
<feature type="region of interest" description="Disordered" evidence="9">
    <location>
        <begin position="31"/>
        <end position="70"/>
    </location>
</feature>
<feature type="active site" description="Proton acceptor; for dehydratase activity" evidence="8">
    <location>
        <position position="1023"/>
    </location>
</feature>
<dbReference type="Gene3D" id="1.10.1200.10">
    <property type="entry name" value="ACP-like"/>
    <property type="match status" value="1"/>
</dbReference>
<keyword evidence="6" id="KW-0511">Multifunctional enzyme</keyword>
<dbReference type="InterPro" id="IPR013217">
    <property type="entry name" value="Methyltransf_12"/>
</dbReference>
<dbReference type="Pfam" id="PF00109">
    <property type="entry name" value="ketoacyl-synt"/>
    <property type="match status" value="1"/>
</dbReference>
<organism evidence="13">
    <name type="scientific">Gaeumannomyces tritici (strain R3-111a-1)</name>
    <name type="common">Wheat and barley take-all root rot fungus</name>
    <name type="synonym">Gaeumannomyces graminis var. tritici</name>
    <dbReference type="NCBI Taxonomy" id="644352"/>
    <lineage>
        <taxon>Eukaryota</taxon>
        <taxon>Fungi</taxon>
        <taxon>Dikarya</taxon>
        <taxon>Ascomycota</taxon>
        <taxon>Pezizomycotina</taxon>
        <taxon>Sordariomycetes</taxon>
        <taxon>Sordariomycetidae</taxon>
        <taxon>Magnaporthales</taxon>
        <taxon>Magnaporthaceae</taxon>
        <taxon>Gaeumannomyces</taxon>
    </lineage>
</organism>
<dbReference type="SMART" id="SM00827">
    <property type="entry name" value="PKS_AT"/>
    <property type="match status" value="1"/>
</dbReference>
<name>J3PA97_GAET3</name>
<dbReference type="SUPFAM" id="SSF53901">
    <property type="entry name" value="Thiolase-like"/>
    <property type="match status" value="1"/>
</dbReference>
<dbReference type="FunFam" id="3.40.50.720:FF:000209">
    <property type="entry name" value="Polyketide synthase Pks12"/>
    <property type="match status" value="1"/>
</dbReference>
<dbReference type="eggNOG" id="KOG1202">
    <property type="taxonomic scope" value="Eukaryota"/>
</dbReference>
<dbReference type="GO" id="GO:0044550">
    <property type="term" value="P:secondary metabolite biosynthetic process"/>
    <property type="evidence" value="ECO:0007669"/>
    <property type="project" value="TreeGrafter"/>
</dbReference>
<sequence length="2581" mass="275844">MAPSIIHVNNGDRFDEGLPASVDHSVLHGSKATRLNGSRQDATSNGHNGYLHSLNGHVNGNGTGPPPLPAPTPDAPIAICGMACRLPGGLHTPQQLWEFLLAKGDAKSTVPESRYNVEAFYDPSGRPGTVNTRHGYFLDVDLTKVDGAFSSFVRGSLERMDPHHIQMMEVARECLEDAGVTGWRGGLIGCYVGSFGEDWVEMNAKENQPYSVYRTTGSGDFMLSNHVSYELDLKGPSMTVRTACSAAMVALHEACRAIQRGDCSSAIVGGANLILAPGMTQAMSEQGVLSPEGSCKTFSADADGYGRGEAVSALYIKPLDAALRDGNPVRAIIKQTATNADGKTQGVSMPSTESHEALIRKAYELAGIDDFSKTTFVECHGTGTPTGDPIETSAVARVFGSKERELYIGSVKPNLGHSEGASGLTSIIKVVMALENRVIPPNIKFSKPNPNIPFEESRLVVPVDPTPWPAGRCERASINSFGIGGTNAHAILESASSYGVGAGALPLTPSSSSISSSSDEARVPAEEPQLLLYSANSSSSLKNTVDNFQSFVESNPDKLARLAYTLANGREHLAHRAFAVATRGGSSVVSPFVRAPQQPPGVVMVFTGQGAQWPAMGAELLMQGSPVFRSTIRSLDAALAETLLVKPEWSLERELLKAGKQSRVDQAEVSQPLCTAVQVALVDSFAAVGIRPAAVVGHSSGEIAAAYAAGALTAREAIVVAWLRGVAAKMQQRKGSMAAVGLGWDEVKPYLAGTTAAVACENSPHSVTISGDTPAVEAVLAKIKQSRPGGRDVLARLLKIDKAYHSYHMAEVGGWYRNALEHHDVVAGGARSCLFYSSVTGKLLRPGDSLGPEYWTSNLVSPVLFSTAVSEMLRNPDVAGQPNRSVTLEVGPHSAMAAPLRQIMADATPPATLPYVAAMIRSRNCVESYLTAIGKLHQLNVAIDLRSLLPGGPGASPFLPDLPRYAWDHEETAWWESRTSKEWRLRKHPYHELLGIRTTESTDLEPTWRNVFHVEHSPWVRDHVIADNVVFPFAGYMAMAAEAARQVTGLEDGYALRHVIVSTALVVAEGKPLELLSTLRPVRLTDSLDSQWWEFSIASHNGVMWTKHCTGQVRSLSRAADGAGILAAPGDDARHSMTRTLGSRKAYKIMQEVGLRYGPLFQPLRNIRTGTLDRSAAAEVAAPRLEGSAALQPYHLHPIVLDACLQILSVAATKGYTQKLSMAIPTLVEELEVYRSESGVEISSEAEISSLGAITGSCRCFAADGGGAVLSMSGARLAPMPGGGPEGPVKGAHSTARYCWEPHVDFLDERSLVDTPAAEDRSLYLPVLDEMTQLCLVYAQRRLASLRTELPFMARYGAWISEQASRADAATVAMADWALFEAVESRLLALRGTAAAGTALAVFNVLSSITGIFQGRIGASNVLLADDSLAKIKALRDAAFDTSRLLRQLARSRPDMRVLELEAGNGERTVEALRSLVHEQQPGGPVLYSTYTFTDPSSGVVTAAKERFRAAANMQYRALDISQPLEEQGFAGDSEEGYDVIIATNVIHAAPRLSEGLTNLRRLLRPGGRVLLQEFSPGPSSRWLNFVMGGMPRWWSGVADGRAEEPYIDLAAWGRALADAGLAVSASVPDSPREDLRQNNLMIVRHAGTVARSPSGREVTLLCRPGEDLPVLDELKRELGVLGFVANQRGLGDEVPPGEDVIALLDHGPEAFFDGIDEERYGAFRGLVGAAAAGGAAILWLTRLCQVAPVESPAHAQVIGVARALRSEVGAALATCEVDDPRASAGSVAAVFAHFAAAREEAAGSDGDPAALDPDYEYAVVGGVVHTGRFYPFSLADELRCADAGDRVVLRTEKPGLLAALTWSRQAPTPLEGNLVDVKVSAAGLNFRDVLSANGIVDIPEEGFGLEASGVVSAVGPDVRHLRPGDRVFLLNRGSFSTSITIPEELCEKIPDGLSLEDAATMPCVYATAIYSLFNIGRLQRGQSVLIHSACGGVGIAAIQLARMAGAVIYTTVGSEEKVKYLMDTFDIPRHHIFNSRDTSFVEGIKSVTKGNGVDLALNSLSGELLHATWKCVAEFGIMVEIGKRDLLGSGRLEMDVFLANRSYCCVDLDQLCFKRRAICKELLRRIVDCYNDGHIQPIRPVTVFSAGKVREAFRFMQQGLHMGKIVIKILESPDADPEEELAAATRRRELSLGGDGPDDASYLLVGGLGGLGQAVSRWLVGRGARHLVYLSRGAGSGAGDAAFIEELNSMGARATLVRGDVCECADVRRAVEAAGGPARLRGVMQMSMVLRDRAWDSMTLDEWRGAVAPKVQGTWNLHLATLGCARLDFFVLFSSISGIVGQPGQANYAAANAFLDSFARWRLSRGLPASSVDIGAIDDVGVVAENEAIRRAMKTTGAYMVSEAELLEALEASMLLREGGAATGANFVLGLASTTPLTSPNNRSLWRKDRRMAAYRNMAAGEDGSGPGGSSSSSEALKTWLKAAQGGGDEGPLKEAGAVDFLAREIGKKLFTLVLRPEDEIQTSVALSDLGMDSLVAIEMRSWWRATFGFNISMLELLGMGNLEALGAFAINGMLKAFEK</sequence>
<proteinExistence type="predicted"/>
<dbReference type="EnsemblFungi" id="EJT71163">
    <property type="protein sequence ID" value="EJT71163"/>
    <property type="gene ID" value="GGTG_10423"/>
</dbReference>
<feature type="domain" description="Carrier" evidence="10">
    <location>
        <begin position="2500"/>
        <end position="2575"/>
    </location>
</feature>
<accession>J3PA97</accession>
<reference evidence="14" key="5">
    <citation type="submission" date="2018-04" db="UniProtKB">
        <authorList>
            <consortium name="EnsemblFungi"/>
        </authorList>
    </citation>
    <scope>IDENTIFICATION</scope>
    <source>
        <strain evidence="14">R3-111a-1</strain>
    </source>
</reference>
<dbReference type="SUPFAM" id="SSF47336">
    <property type="entry name" value="ACP-like"/>
    <property type="match status" value="1"/>
</dbReference>
<dbReference type="SMART" id="SM00822">
    <property type="entry name" value="PKS_KR"/>
    <property type="match status" value="1"/>
</dbReference>
<dbReference type="Gene3D" id="3.40.50.150">
    <property type="entry name" value="Vaccinia Virus protein VP39"/>
    <property type="match status" value="1"/>
</dbReference>
<evidence type="ECO:0000259" key="11">
    <source>
        <dbReference type="PROSITE" id="PS52004"/>
    </source>
</evidence>
<dbReference type="GO" id="GO:0004312">
    <property type="term" value="F:fatty acid synthase activity"/>
    <property type="evidence" value="ECO:0007669"/>
    <property type="project" value="TreeGrafter"/>
</dbReference>
<feature type="region of interest" description="N-terminal hotdog fold" evidence="8">
    <location>
        <begin position="991"/>
        <end position="1120"/>
    </location>
</feature>
<feature type="domain" description="Ketosynthase family 3 (KS3)" evidence="11">
    <location>
        <begin position="74"/>
        <end position="494"/>
    </location>
</feature>
<dbReference type="Pfam" id="PF00550">
    <property type="entry name" value="PP-binding"/>
    <property type="match status" value="1"/>
</dbReference>
<keyword evidence="7" id="KW-0012">Acyltransferase</keyword>
<dbReference type="Pfam" id="PF16197">
    <property type="entry name" value="KAsynt_C_assoc"/>
    <property type="match status" value="1"/>
</dbReference>
<dbReference type="InterPro" id="IPR009081">
    <property type="entry name" value="PP-bd_ACP"/>
</dbReference>
<dbReference type="GO" id="GO:1901336">
    <property type="term" value="P:lactone biosynthetic process"/>
    <property type="evidence" value="ECO:0007669"/>
    <property type="project" value="UniProtKB-ARBA"/>
</dbReference>
<dbReference type="InterPro" id="IPR014031">
    <property type="entry name" value="Ketoacyl_synth_C"/>
</dbReference>
<dbReference type="CDD" id="cd02440">
    <property type="entry name" value="AdoMet_MTases"/>
    <property type="match status" value="1"/>
</dbReference>
<dbReference type="Pfam" id="PF02801">
    <property type="entry name" value="Ketoacyl-synt_C"/>
    <property type="match status" value="1"/>
</dbReference>
<dbReference type="Gene3D" id="3.10.129.110">
    <property type="entry name" value="Polyketide synthase dehydratase"/>
    <property type="match status" value="1"/>
</dbReference>
<dbReference type="STRING" id="644352.J3PA97"/>
<dbReference type="SUPFAM" id="SSF50129">
    <property type="entry name" value="GroES-like"/>
    <property type="match status" value="1"/>
</dbReference>
<dbReference type="InterPro" id="IPR049552">
    <property type="entry name" value="PKS_DH_N"/>
</dbReference>
<evidence type="ECO:0000256" key="3">
    <source>
        <dbReference type="ARBA" id="ARBA00022679"/>
    </source>
</evidence>
<dbReference type="InterPro" id="IPR032821">
    <property type="entry name" value="PKS_assoc"/>
</dbReference>
<keyword evidence="1" id="KW-0596">Phosphopantetheine</keyword>
<evidence type="ECO:0000256" key="8">
    <source>
        <dbReference type="PROSITE-ProRule" id="PRU01363"/>
    </source>
</evidence>
<keyword evidence="3" id="KW-0808">Transferase</keyword>
<protein>
    <submittedName>
        <fullName evidence="13 14">Uncharacterized protein</fullName>
    </submittedName>
</protein>
<dbReference type="Pfam" id="PF00698">
    <property type="entry name" value="Acyl_transf_1"/>
    <property type="match status" value="1"/>
</dbReference>
<dbReference type="PROSITE" id="PS52004">
    <property type="entry name" value="KS3_2"/>
    <property type="match status" value="1"/>
</dbReference>
<feature type="active site" description="Proton donor; for dehydratase activity" evidence="8">
    <location>
        <position position="1202"/>
    </location>
</feature>
<evidence type="ECO:0000259" key="10">
    <source>
        <dbReference type="PROSITE" id="PS50075"/>
    </source>
</evidence>
<keyword evidence="2" id="KW-0597">Phosphoprotein</keyword>
<evidence type="ECO:0000313" key="15">
    <source>
        <dbReference type="Proteomes" id="UP000006039"/>
    </source>
</evidence>
<dbReference type="OrthoDB" id="329835at2759"/>
<dbReference type="InterPro" id="IPR001227">
    <property type="entry name" value="Ac_transferase_dom_sf"/>
</dbReference>
<dbReference type="Gene3D" id="3.90.180.10">
    <property type="entry name" value="Medium-chain alcohol dehydrogenases, catalytic domain"/>
    <property type="match status" value="1"/>
</dbReference>
<dbReference type="GO" id="GO:0031177">
    <property type="term" value="F:phosphopantetheine binding"/>
    <property type="evidence" value="ECO:0007669"/>
    <property type="project" value="InterPro"/>
</dbReference>
<dbReference type="InterPro" id="IPR013154">
    <property type="entry name" value="ADH-like_N"/>
</dbReference>
<dbReference type="HOGENOM" id="CLU_000022_31_1_1"/>
<feature type="region of interest" description="C-terminal hotdog fold" evidence="8">
    <location>
        <begin position="1138"/>
        <end position="1286"/>
    </location>
</feature>
<dbReference type="InterPro" id="IPR036736">
    <property type="entry name" value="ACP-like_sf"/>
</dbReference>
<dbReference type="InterPro" id="IPR013968">
    <property type="entry name" value="PKS_KR"/>
</dbReference>
<evidence type="ECO:0000313" key="14">
    <source>
        <dbReference type="EnsemblFungi" id="EJT71163"/>
    </source>
</evidence>
<dbReference type="Gene3D" id="3.40.47.10">
    <property type="match status" value="1"/>
</dbReference>
<dbReference type="GO" id="GO:0016491">
    <property type="term" value="F:oxidoreductase activity"/>
    <property type="evidence" value="ECO:0007669"/>
    <property type="project" value="UniProtKB-KW"/>
</dbReference>
<dbReference type="PANTHER" id="PTHR43775:SF28">
    <property type="entry name" value="SYNTHASE, PUTATIVE-RELATED"/>
    <property type="match status" value="1"/>
</dbReference>
<dbReference type="Pfam" id="PF14765">
    <property type="entry name" value="PS-DH"/>
    <property type="match status" value="1"/>
</dbReference>
<dbReference type="InterPro" id="IPR020807">
    <property type="entry name" value="PKS_DH"/>
</dbReference>
<dbReference type="InterPro" id="IPR020841">
    <property type="entry name" value="PKS_Beta-ketoAc_synthase_dom"/>
</dbReference>
<dbReference type="InterPro" id="IPR036291">
    <property type="entry name" value="NAD(P)-bd_dom_sf"/>
</dbReference>
<dbReference type="Gene3D" id="3.40.366.10">
    <property type="entry name" value="Malonyl-Coenzyme A Acyl Carrier Protein, domain 2"/>
    <property type="match status" value="1"/>
</dbReference>
<evidence type="ECO:0000256" key="1">
    <source>
        <dbReference type="ARBA" id="ARBA00022450"/>
    </source>
</evidence>
<evidence type="ECO:0000256" key="5">
    <source>
        <dbReference type="ARBA" id="ARBA00023002"/>
    </source>
</evidence>
<dbReference type="CDD" id="cd00833">
    <property type="entry name" value="PKS"/>
    <property type="match status" value="1"/>
</dbReference>
<dbReference type="Pfam" id="PF08240">
    <property type="entry name" value="ADH_N"/>
    <property type="match status" value="1"/>
</dbReference>
<dbReference type="PROSITE" id="PS52019">
    <property type="entry name" value="PKS_MFAS_DH"/>
    <property type="match status" value="1"/>
</dbReference>
<dbReference type="SMART" id="SM00825">
    <property type="entry name" value="PKS_KS"/>
    <property type="match status" value="1"/>
</dbReference>
<dbReference type="GO" id="GO:0006633">
    <property type="term" value="P:fatty acid biosynthetic process"/>
    <property type="evidence" value="ECO:0007669"/>
    <property type="project" value="TreeGrafter"/>
</dbReference>
<feature type="compositionally biased region" description="Polar residues" evidence="9">
    <location>
        <begin position="33"/>
        <end position="47"/>
    </location>
</feature>
<dbReference type="PROSITE" id="PS50075">
    <property type="entry name" value="CARRIER"/>
    <property type="match status" value="1"/>
</dbReference>
<dbReference type="Pfam" id="PF21089">
    <property type="entry name" value="PKS_DH_N"/>
    <property type="match status" value="1"/>
</dbReference>
<feature type="domain" description="PKS/mFAS DH" evidence="12">
    <location>
        <begin position="991"/>
        <end position="1286"/>
    </location>
</feature>
<dbReference type="VEuPathDB" id="FungiDB:GGTG_10423"/>
<dbReference type="SUPFAM" id="SSF55048">
    <property type="entry name" value="Probable ACP-binding domain of malonyl-CoA ACP transacylase"/>
    <property type="match status" value="1"/>
</dbReference>
<dbReference type="GeneID" id="20350881"/>
<dbReference type="InterPro" id="IPR011032">
    <property type="entry name" value="GroES-like_sf"/>
</dbReference>
<dbReference type="Pfam" id="PF08659">
    <property type="entry name" value="KR"/>
    <property type="match status" value="1"/>
</dbReference>
<dbReference type="SMART" id="SM00829">
    <property type="entry name" value="PKS_ER"/>
    <property type="match status" value="1"/>
</dbReference>
<dbReference type="InterPro" id="IPR057326">
    <property type="entry name" value="KR_dom"/>
</dbReference>
<dbReference type="SUPFAM" id="SSF51735">
    <property type="entry name" value="NAD(P)-binding Rossmann-fold domains"/>
    <property type="match status" value="2"/>
</dbReference>
<keyword evidence="4" id="KW-0521">NADP</keyword>
<dbReference type="RefSeq" id="XP_009226560.1">
    <property type="nucleotide sequence ID" value="XM_009228296.1"/>
</dbReference>
<dbReference type="InterPro" id="IPR020843">
    <property type="entry name" value="ER"/>
</dbReference>
<dbReference type="SUPFAM" id="SSF52151">
    <property type="entry name" value="FabD/lysophospholipase-like"/>
    <property type="match status" value="1"/>
</dbReference>
<dbReference type="Pfam" id="PF13602">
    <property type="entry name" value="ADH_zinc_N_2"/>
    <property type="match status" value="1"/>
</dbReference>
<dbReference type="InterPro" id="IPR049900">
    <property type="entry name" value="PKS_mFAS_DH"/>
</dbReference>
<dbReference type="InterPro" id="IPR016039">
    <property type="entry name" value="Thiolase-like"/>
</dbReference>
<dbReference type="InterPro" id="IPR029063">
    <property type="entry name" value="SAM-dependent_MTases_sf"/>
</dbReference>
<dbReference type="InterPro" id="IPR042104">
    <property type="entry name" value="PKS_dehydratase_sf"/>
</dbReference>
<dbReference type="SMART" id="SM00823">
    <property type="entry name" value="PKS_PP"/>
    <property type="match status" value="1"/>
</dbReference>
<dbReference type="InterPro" id="IPR016035">
    <property type="entry name" value="Acyl_Trfase/lysoPLipase"/>
</dbReference>
<dbReference type="PANTHER" id="PTHR43775">
    <property type="entry name" value="FATTY ACID SYNTHASE"/>
    <property type="match status" value="1"/>
</dbReference>
<keyword evidence="5" id="KW-0560">Oxidoreductase</keyword>
<keyword evidence="15" id="KW-1185">Reference proteome</keyword>
<evidence type="ECO:0000313" key="13">
    <source>
        <dbReference type="EMBL" id="EJT71163.1"/>
    </source>
</evidence>
<dbReference type="Proteomes" id="UP000006039">
    <property type="component" value="Unassembled WGS sequence"/>
</dbReference>
<reference evidence="13" key="2">
    <citation type="submission" date="2010-07" db="EMBL/GenBank/DDBJ databases">
        <authorList>
            <consortium name="The Broad Institute Genome Sequencing Platform"/>
            <consortium name="Broad Institute Genome Sequencing Center for Infectious Disease"/>
            <person name="Ma L.-J."/>
            <person name="Dead R."/>
            <person name="Young S."/>
            <person name="Zeng Q."/>
            <person name="Koehrsen M."/>
            <person name="Alvarado L."/>
            <person name="Berlin A."/>
            <person name="Chapman S.B."/>
            <person name="Chen Z."/>
            <person name="Freedman E."/>
            <person name="Gellesch M."/>
            <person name="Goldberg J."/>
            <person name="Griggs A."/>
            <person name="Gujja S."/>
            <person name="Heilman E.R."/>
            <person name="Heiman D."/>
            <person name="Hepburn T."/>
            <person name="Howarth C."/>
            <person name="Jen D."/>
            <person name="Larson L."/>
            <person name="Mehta T."/>
            <person name="Neiman D."/>
            <person name="Pearson M."/>
            <person name="Roberts A."/>
            <person name="Saif S."/>
            <person name="Shea T."/>
            <person name="Shenoy N."/>
            <person name="Sisk P."/>
            <person name="Stolte C."/>
            <person name="Sykes S."/>
            <person name="Walk T."/>
            <person name="White J."/>
            <person name="Yandava C."/>
            <person name="Haas B."/>
            <person name="Nusbaum C."/>
            <person name="Birren B."/>
        </authorList>
    </citation>
    <scope>NUCLEOTIDE SEQUENCE</scope>
    <source>
        <strain evidence="13">R3-111a-1</strain>
    </source>
</reference>
<evidence type="ECO:0000259" key="12">
    <source>
        <dbReference type="PROSITE" id="PS52019"/>
    </source>
</evidence>
<dbReference type="InterPro" id="IPR049551">
    <property type="entry name" value="PKS_DH_C"/>
</dbReference>
<reference evidence="14" key="4">
    <citation type="journal article" date="2015" name="G3 (Bethesda)">
        <title>Genome sequences of three phytopathogenic species of the Magnaporthaceae family of fungi.</title>
        <authorList>
            <person name="Okagaki L.H."/>
            <person name="Nunes C.C."/>
            <person name="Sailsbery J."/>
            <person name="Clay B."/>
            <person name="Brown D."/>
            <person name="John T."/>
            <person name="Oh Y."/>
            <person name="Young N."/>
            <person name="Fitzgerald M."/>
            <person name="Haas B.J."/>
            <person name="Zeng Q."/>
            <person name="Young S."/>
            <person name="Adiconis X."/>
            <person name="Fan L."/>
            <person name="Levin J.Z."/>
            <person name="Mitchell T.K."/>
            <person name="Okubara P.A."/>
            <person name="Farman M.L."/>
            <person name="Kohn L.M."/>
            <person name="Birren B."/>
            <person name="Ma L.-J."/>
            <person name="Dean R.A."/>
        </authorList>
    </citation>
    <scope>NUCLEOTIDE SEQUENCE</scope>
    <source>
        <strain evidence="14">R3-111a-1</strain>
    </source>
</reference>
<evidence type="ECO:0000256" key="9">
    <source>
        <dbReference type="SAM" id="MobiDB-lite"/>
    </source>
</evidence>
<reference evidence="13" key="3">
    <citation type="submission" date="2010-09" db="EMBL/GenBank/DDBJ databases">
        <title>Annotation of Gaeumannomyces graminis var. tritici R3-111a-1.</title>
        <authorList>
            <consortium name="The Broad Institute Genome Sequencing Platform"/>
            <person name="Ma L.-J."/>
            <person name="Dead R."/>
            <person name="Young S.K."/>
            <person name="Zeng Q."/>
            <person name="Gargeya S."/>
            <person name="Fitzgerald M."/>
            <person name="Haas B."/>
            <person name="Abouelleil A."/>
            <person name="Alvarado L."/>
            <person name="Arachchi H.M."/>
            <person name="Berlin A."/>
            <person name="Brown A."/>
            <person name="Chapman S.B."/>
            <person name="Chen Z."/>
            <person name="Dunbar C."/>
            <person name="Freedman E."/>
            <person name="Gearin G."/>
            <person name="Gellesch M."/>
            <person name="Goldberg J."/>
            <person name="Griggs A."/>
            <person name="Gujja S."/>
            <person name="Heiman D."/>
            <person name="Howarth C."/>
            <person name="Larson L."/>
            <person name="Lui A."/>
            <person name="MacDonald P.J.P."/>
            <person name="Mehta T."/>
            <person name="Montmayeur A."/>
            <person name="Murphy C."/>
            <person name="Neiman D."/>
            <person name="Pearson M."/>
            <person name="Priest M."/>
            <person name="Roberts A."/>
            <person name="Saif S."/>
            <person name="Shea T."/>
            <person name="Shenoy N."/>
            <person name="Sisk P."/>
            <person name="Stolte C."/>
            <person name="Sykes S."/>
            <person name="Yandava C."/>
            <person name="Wortman J."/>
            <person name="Nusbaum C."/>
            <person name="Birren B."/>
        </authorList>
    </citation>
    <scope>NUCLEOTIDE SEQUENCE</scope>
    <source>
        <strain evidence="13">R3-111a-1</strain>
    </source>
</reference>
<dbReference type="InterPro" id="IPR014043">
    <property type="entry name" value="Acyl_transferase_dom"/>
</dbReference>
<dbReference type="InterPro" id="IPR050091">
    <property type="entry name" value="PKS_NRPS_Biosynth_Enz"/>
</dbReference>
<evidence type="ECO:0000256" key="2">
    <source>
        <dbReference type="ARBA" id="ARBA00022553"/>
    </source>
</evidence>
<reference evidence="15" key="1">
    <citation type="submission" date="2010-07" db="EMBL/GenBank/DDBJ databases">
        <title>The genome sequence of Gaeumannomyces graminis var. tritici strain R3-111a-1.</title>
        <authorList>
            <consortium name="The Broad Institute Genome Sequencing Platform"/>
            <person name="Ma L.-J."/>
            <person name="Dead R."/>
            <person name="Young S."/>
            <person name="Zeng Q."/>
            <person name="Koehrsen M."/>
            <person name="Alvarado L."/>
            <person name="Berlin A."/>
            <person name="Chapman S.B."/>
            <person name="Chen Z."/>
            <person name="Freedman E."/>
            <person name="Gellesch M."/>
            <person name="Goldberg J."/>
            <person name="Griggs A."/>
            <person name="Gujja S."/>
            <person name="Heilman E.R."/>
            <person name="Heiman D."/>
            <person name="Hepburn T."/>
            <person name="Howarth C."/>
            <person name="Jen D."/>
            <person name="Larson L."/>
            <person name="Mehta T."/>
            <person name="Neiman D."/>
            <person name="Pearson M."/>
            <person name="Roberts A."/>
            <person name="Saif S."/>
            <person name="Shea T."/>
            <person name="Shenoy N."/>
            <person name="Sisk P."/>
            <person name="Stolte C."/>
            <person name="Sykes S."/>
            <person name="Walk T."/>
            <person name="White J."/>
            <person name="Yandava C."/>
            <person name="Haas B."/>
            <person name="Nusbaum C."/>
            <person name="Birren B."/>
        </authorList>
    </citation>
    <scope>NUCLEOTIDE SEQUENCE [LARGE SCALE GENOMIC DNA]</scope>
    <source>
        <strain evidence="15">R3-111a-1</strain>
    </source>
</reference>
<dbReference type="EMBL" id="GL385400">
    <property type="protein sequence ID" value="EJT71163.1"/>
    <property type="molecule type" value="Genomic_DNA"/>
</dbReference>
<dbReference type="InterPro" id="IPR016036">
    <property type="entry name" value="Malonyl_transacylase_ACP-bd"/>
</dbReference>
<dbReference type="CDD" id="cd05195">
    <property type="entry name" value="enoyl_red"/>
    <property type="match status" value="1"/>
</dbReference>
<dbReference type="InterPro" id="IPR020806">
    <property type="entry name" value="PKS_PP-bd"/>
</dbReference>
<evidence type="ECO:0000256" key="4">
    <source>
        <dbReference type="ARBA" id="ARBA00022857"/>
    </source>
</evidence>
<evidence type="ECO:0000256" key="6">
    <source>
        <dbReference type="ARBA" id="ARBA00023268"/>
    </source>
</evidence>
<dbReference type="SUPFAM" id="SSF53335">
    <property type="entry name" value="S-adenosyl-L-methionine-dependent methyltransferases"/>
    <property type="match status" value="1"/>
</dbReference>
<dbReference type="InterPro" id="IPR014030">
    <property type="entry name" value="Ketoacyl_synth_N"/>
</dbReference>